<feature type="compositionally biased region" description="Polar residues" evidence="7">
    <location>
        <begin position="795"/>
        <end position="811"/>
    </location>
</feature>
<organism evidence="10 11">
    <name type="scientific">Lagenidium giganteum</name>
    <dbReference type="NCBI Taxonomy" id="4803"/>
    <lineage>
        <taxon>Eukaryota</taxon>
        <taxon>Sar</taxon>
        <taxon>Stramenopiles</taxon>
        <taxon>Oomycota</taxon>
        <taxon>Peronosporomycetes</taxon>
        <taxon>Pythiales</taxon>
        <taxon>Pythiaceae</taxon>
    </lineage>
</organism>
<evidence type="ECO:0000259" key="9">
    <source>
        <dbReference type="PROSITE" id="PS51156"/>
    </source>
</evidence>
<name>A0AAV2ZGC4_9STRA</name>
<dbReference type="PANTHER" id="PTHR46723:SF1">
    <property type="entry name" value="LEUCINE-RICH REPEAT AND IQ DOMAIN-CONTAINING PROTEIN 3"/>
    <property type="match status" value="1"/>
</dbReference>
<dbReference type="Gene3D" id="3.30.40.10">
    <property type="entry name" value="Zinc/RING finger domain, C3HC4 (zinc finger)"/>
    <property type="match status" value="1"/>
</dbReference>
<dbReference type="CDD" id="cd15560">
    <property type="entry name" value="PHD2_3_BPTF"/>
    <property type="match status" value="1"/>
</dbReference>
<keyword evidence="3" id="KW-0862">Zinc</keyword>
<dbReference type="InterPro" id="IPR000949">
    <property type="entry name" value="ELM2_dom"/>
</dbReference>
<keyword evidence="11" id="KW-1185">Reference proteome</keyword>
<dbReference type="InterPro" id="IPR052859">
    <property type="entry name" value="LRR-IQ_domain_protein"/>
</dbReference>
<keyword evidence="1" id="KW-0479">Metal-binding</keyword>
<feature type="region of interest" description="Disordered" evidence="7">
    <location>
        <begin position="1349"/>
        <end position="1368"/>
    </location>
</feature>
<dbReference type="InterPro" id="IPR019786">
    <property type="entry name" value="Zinc_finger_PHD-type_CS"/>
</dbReference>
<evidence type="ECO:0000256" key="7">
    <source>
        <dbReference type="SAM" id="MobiDB-lite"/>
    </source>
</evidence>
<feature type="region of interest" description="Disordered" evidence="7">
    <location>
        <begin position="1813"/>
        <end position="1864"/>
    </location>
</feature>
<feature type="region of interest" description="Disordered" evidence="7">
    <location>
        <begin position="1"/>
        <end position="49"/>
    </location>
</feature>
<feature type="coiled-coil region" evidence="6">
    <location>
        <begin position="1560"/>
        <end position="1601"/>
    </location>
</feature>
<feature type="region of interest" description="Disordered" evidence="7">
    <location>
        <begin position="887"/>
        <end position="908"/>
    </location>
</feature>
<feature type="region of interest" description="Disordered" evidence="7">
    <location>
        <begin position="1473"/>
        <end position="1513"/>
    </location>
</feature>
<reference evidence="10" key="2">
    <citation type="journal article" date="2023" name="Microbiol Resour">
        <title>Decontamination and Annotation of the Draft Genome Sequence of the Oomycete Lagenidium giganteum ARSEF 373.</title>
        <authorList>
            <person name="Morgan W.R."/>
            <person name="Tartar A."/>
        </authorList>
    </citation>
    <scope>NUCLEOTIDE SEQUENCE</scope>
    <source>
        <strain evidence="10">ARSEF 373</strain>
    </source>
</reference>
<feature type="compositionally biased region" description="Basic and acidic residues" evidence="7">
    <location>
        <begin position="859"/>
        <end position="870"/>
    </location>
</feature>
<dbReference type="Pfam" id="PF00628">
    <property type="entry name" value="PHD"/>
    <property type="match status" value="1"/>
</dbReference>
<gene>
    <name evidence="10" type="ORF">N0F65_004447</name>
</gene>
<dbReference type="GO" id="GO:0008270">
    <property type="term" value="F:zinc ion binding"/>
    <property type="evidence" value="ECO:0007669"/>
    <property type="project" value="UniProtKB-KW"/>
</dbReference>
<dbReference type="InterPro" id="IPR013637">
    <property type="entry name" value="Lys_sp_deMease-like_dom"/>
</dbReference>
<keyword evidence="6" id="KW-0175">Coiled coil</keyword>
<evidence type="ECO:0000256" key="4">
    <source>
        <dbReference type="ARBA" id="ARBA00023242"/>
    </source>
</evidence>
<dbReference type="PANTHER" id="PTHR46723">
    <property type="entry name" value="LEUCINE-RICH REPEAT AND IQ DOMAIN-CONTAINING PROTEIN 3"/>
    <property type="match status" value="1"/>
</dbReference>
<protein>
    <recommendedName>
        <fullName evidence="12">PHD-type domain-containing protein</fullName>
    </recommendedName>
</protein>
<feature type="region of interest" description="Disordered" evidence="7">
    <location>
        <begin position="1418"/>
        <end position="1458"/>
    </location>
</feature>
<dbReference type="InterPro" id="IPR013083">
    <property type="entry name" value="Znf_RING/FYVE/PHD"/>
</dbReference>
<feature type="domain" description="ELM2" evidence="9">
    <location>
        <begin position="57"/>
        <end position="148"/>
    </location>
</feature>
<evidence type="ECO:0000256" key="5">
    <source>
        <dbReference type="PROSITE-ProRule" id="PRU00146"/>
    </source>
</evidence>
<dbReference type="SUPFAM" id="SSF57903">
    <property type="entry name" value="FYVE/PHD zinc finger"/>
    <property type="match status" value="1"/>
</dbReference>
<evidence type="ECO:0000256" key="3">
    <source>
        <dbReference type="ARBA" id="ARBA00022833"/>
    </source>
</evidence>
<reference evidence="10" key="1">
    <citation type="submission" date="2022-11" db="EMBL/GenBank/DDBJ databases">
        <authorList>
            <person name="Morgan W.R."/>
            <person name="Tartar A."/>
        </authorList>
    </citation>
    <scope>NUCLEOTIDE SEQUENCE</scope>
    <source>
        <strain evidence="10">ARSEF 373</strain>
    </source>
</reference>
<feature type="domain" description="PHD-type" evidence="8">
    <location>
        <begin position="1212"/>
        <end position="1261"/>
    </location>
</feature>
<comment type="caution">
    <text evidence="10">The sequence shown here is derived from an EMBL/GenBank/DDBJ whole genome shotgun (WGS) entry which is preliminary data.</text>
</comment>
<evidence type="ECO:0000313" key="11">
    <source>
        <dbReference type="Proteomes" id="UP001146120"/>
    </source>
</evidence>
<dbReference type="PROSITE" id="PS01359">
    <property type="entry name" value="ZF_PHD_1"/>
    <property type="match status" value="1"/>
</dbReference>
<sequence length="1864" mass="206201">MPGRAAHVNQLMNRRTATAADGSPYKDRAATSSARADGSPASSTASSSSTGVQFLPLRSRVGKRFQAVIPDLRADVRAAPRDAAKPRYCPERARELGAELEKYLKLALSLREGATFDSKEQVTTAALAFLHRYDYNTADAACMLYAQHSIELPRSTAVPTDGSMKPTPADEEARWLSDFYRVARQTTIDHEQLDRLTALHGKGQELGLEAPELEVLGRIVTRATNWIGECAQVATTKVDKATILRLIYAAEDMQLALEETQALKERLARFEAALVKLKEALDRANRRNQTKVHLVELEKLFAATIAERVSFQEEEEIARVVEEARELQKRIASLLGEEKVSLQAMRDVIAKIEVVPINFEAEVEQFQQKMLSAQNWLAKVRKCIPKRRPTRRGGPDPRKMDLEAIRALVEDAPCDDSVEMFEMQDLLECADEWATKVRSAIENGADITLDELKELMDEGNDMPVDMDEQIFLAAEIAAREWTGKALAMLAARKSLKELEEMVENAKEIRKQIHPKKQGRWKPQAERDIHAAIDTARKWVNEVRDTLGVAVFEKLFPKSLLGDVSGKDSHHNNEKQKKTMDVVTRLLEKSERLSIDMTSYVNPLKQLLEQGLELQQQAAKTLSSVGWIKPAPPSNSETSSSLDVLMSVINHENCRKEISEKGDFAAASALLDAIDSLPLLFEEGSFLDQVVQSEKEWAQRVRDALPPRQSRKKRMAKNRITVEELQKLLEEYKFLHFHFPDELKLLVKELEEIETWREKARSVVENRATTDVLSTIRELKELDLSVYSKLNRTDTKTNGTSELSARSGTTGDTKMEDQKSEFSAPVAEPMDVDSDNKATVAPLEASNVSDGVQSGDTADADSKEKVPDRPVKIESDLIIERVRKESGCVRKEPQVTEDNGSKGRGKKSKGVSLLEPLLGLVEESILSVNTLEAREEKPRTVDEILPPGEKINANPDEAVKLLDGWSEQITRILDESSLLNAVAPEQRSLETIFHLLEWLHNSRSIFYYEPLPLKELVAKGRKLEDELMEMRFLSAMSDETMDVLEFMLWPLSHLVAQDKVVSAWVDRVKKCLEEKHAPVDSIHALLTEGNGLLMDPDAVASIYDEIKKAKSWLSKLRKRLKSLITKNVSRLSMSVARSLVEEGDELVVELSAYDFLKENVDTAADWEKRVLESGIENGQARIAYLVGLMDEYDRAHLIIDLDMHREVLKSATERYCICRQPFDGLMIGCDHCDDWFHDTCIGISKEKAEKVENYTCPSCNILQDLEAILVRMTNDGEHSALWEAADYAKTYDKQHNMALRKVKREEKAIERSEMLLFSCNNHINQLRSRIDDIERAKACISIKHSLPNGDATGAPSINASKPPQTTLQPLPATHPTISPGLVLAAAASAAAVMPSTPAAAATLASMDFAHQYPNILLPPSSHKSSATSTPTTATPPANPATTSKAPAAPTAQAAPAAPATAAAAPTPIVVSATPPVAPKAPEEAATSAPAPVGTAKAPEPAIKTQPTIAPAPAVASEKKSDAKVIAEVFPQLLTPGAGAVPVEHNERLSALVVAGGVEQQLSQMKVEHQEVLKQVEDLQESLRLSRERLKVAQEALREMQQAHESRQRLLPAAQKWVRHAVETLNTVTLLSRPPCEAMATDKPTPHLPTEYSQLIDQARDEEVDQFPEVRNYTRLLRGVAWALYVVTLLQERPSRECMMEAINYAVKHNLWENKTITPLRAVIGRIDVWIGKAQKCISKGSGTKTQKISRLKSLMNEYSKLPLSCSWVQTLEEYIRAVDMEVGDEMSMELLQKTQASAEAAAVAAVTAAAAGGASAMLSSSPGPAKAPRKRKPRKAPAPATPAKKTKGSSPGDCTTEAAPMELTS</sequence>
<dbReference type="Pfam" id="PF08429">
    <property type="entry name" value="PLU-1"/>
    <property type="match status" value="3"/>
</dbReference>
<keyword evidence="2 5" id="KW-0863">Zinc-finger</keyword>
<dbReference type="InterPro" id="IPR001965">
    <property type="entry name" value="Znf_PHD"/>
</dbReference>
<dbReference type="InterPro" id="IPR019787">
    <property type="entry name" value="Znf_PHD-finger"/>
</dbReference>
<feature type="compositionally biased region" description="Polar residues" evidence="7">
    <location>
        <begin position="845"/>
        <end position="855"/>
    </location>
</feature>
<dbReference type="PROSITE" id="PS51156">
    <property type="entry name" value="ELM2"/>
    <property type="match status" value="1"/>
</dbReference>
<evidence type="ECO:0000256" key="2">
    <source>
        <dbReference type="ARBA" id="ARBA00022771"/>
    </source>
</evidence>
<proteinExistence type="predicted"/>
<evidence type="ECO:0008006" key="12">
    <source>
        <dbReference type="Google" id="ProtNLM"/>
    </source>
</evidence>
<feature type="compositionally biased region" description="Low complexity" evidence="7">
    <location>
        <begin position="39"/>
        <end position="49"/>
    </location>
</feature>
<evidence type="ECO:0000259" key="8">
    <source>
        <dbReference type="PROSITE" id="PS50016"/>
    </source>
</evidence>
<evidence type="ECO:0000256" key="6">
    <source>
        <dbReference type="SAM" id="Coils"/>
    </source>
</evidence>
<evidence type="ECO:0000313" key="10">
    <source>
        <dbReference type="EMBL" id="DBA04810.1"/>
    </source>
</evidence>
<dbReference type="EMBL" id="DAKRPA010000005">
    <property type="protein sequence ID" value="DBA04810.1"/>
    <property type="molecule type" value="Genomic_DNA"/>
</dbReference>
<dbReference type="InterPro" id="IPR011011">
    <property type="entry name" value="Znf_FYVE_PHD"/>
</dbReference>
<dbReference type="PROSITE" id="PS50016">
    <property type="entry name" value="ZF_PHD_2"/>
    <property type="match status" value="1"/>
</dbReference>
<evidence type="ECO:0000256" key="1">
    <source>
        <dbReference type="ARBA" id="ARBA00022723"/>
    </source>
</evidence>
<dbReference type="SMART" id="SM00249">
    <property type="entry name" value="PHD"/>
    <property type="match status" value="1"/>
</dbReference>
<feature type="coiled-coil region" evidence="6">
    <location>
        <begin position="253"/>
        <end position="337"/>
    </location>
</feature>
<feature type="region of interest" description="Disordered" evidence="7">
    <location>
        <begin position="792"/>
        <end position="870"/>
    </location>
</feature>
<keyword evidence="4" id="KW-0539">Nucleus</keyword>
<accession>A0AAV2ZGC4</accession>
<dbReference type="Proteomes" id="UP001146120">
    <property type="component" value="Unassembled WGS sequence"/>
</dbReference>